<evidence type="ECO:0000313" key="2">
    <source>
        <dbReference type="Proteomes" id="UP000006830"/>
    </source>
</evidence>
<dbReference type="KEGG" id="rak:A1C_02545"/>
<dbReference type="SUPFAM" id="SSF52540">
    <property type="entry name" value="P-loop containing nucleoside triphosphate hydrolases"/>
    <property type="match status" value="1"/>
</dbReference>
<dbReference type="Proteomes" id="UP000006830">
    <property type="component" value="Chromosome"/>
</dbReference>
<dbReference type="HOGENOM" id="CLU_2248066_0_0_5"/>
<dbReference type="RefSeq" id="WP_012149440.1">
    <property type="nucleotide sequence ID" value="NC_009881.1"/>
</dbReference>
<proteinExistence type="predicted"/>
<sequence>MVYYDTNDELVVSDYNLIIGERTILSFEKLVLKLGVHYLLAAPSGKGKTTFVKSLVTCIADPCHSVGEISIPTHYQNPKIIFIDQNSYISVQSTLFEVITSGLD</sequence>
<name>A8GN31_RICAH</name>
<gene>
    <name evidence="1" type="ordered locus">A1C_02545</name>
</gene>
<evidence type="ECO:0000313" key="1">
    <source>
        <dbReference type="EMBL" id="ABV74806.1"/>
    </source>
</evidence>
<reference evidence="1" key="1">
    <citation type="submission" date="2007-09" db="EMBL/GenBank/DDBJ databases">
        <title>Complete Genome Sequence of Rickettsia akari.</title>
        <authorList>
            <person name="Madan A."/>
            <person name="Fahey J."/>
            <person name="Helton E."/>
            <person name="Ketteman M."/>
            <person name="Madan A."/>
            <person name="Rodrigues S."/>
            <person name="Sanchez A."/>
            <person name="Whiting M."/>
            <person name="Dasch G."/>
            <person name="Eremeeva M."/>
        </authorList>
    </citation>
    <scope>NUCLEOTIDE SEQUENCE</scope>
    <source>
        <strain evidence="1">Hartford</strain>
    </source>
</reference>
<dbReference type="EMBL" id="CP000847">
    <property type="protein sequence ID" value="ABV74806.1"/>
    <property type="molecule type" value="Genomic_DNA"/>
</dbReference>
<protein>
    <submittedName>
        <fullName evidence="1">Uncharacterized protein</fullName>
    </submittedName>
</protein>
<dbReference type="STRING" id="293614.A1C_02545"/>
<dbReference type="AlphaFoldDB" id="A8GN31"/>
<dbReference type="InterPro" id="IPR027417">
    <property type="entry name" value="P-loop_NTPase"/>
</dbReference>
<accession>A8GN31</accession>
<organism evidence="1 2">
    <name type="scientific">Rickettsia akari (strain Hartford)</name>
    <dbReference type="NCBI Taxonomy" id="293614"/>
    <lineage>
        <taxon>Bacteria</taxon>
        <taxon>Pseudomonadati</taxon>
        <taxon>Pseudomonadota</taxon>
        <taxon>Alphaproteobacteria</taxon>
        <taxon>Rickettsiales</taxon>
        <taxon>Rickettsiaceae</taxon>
        <taxon>Rickettsieae</taxon>
        <taxon>Rickettsia</taxon>
        <taxon>spotted fever group</taxon>
    </lineage>
</organism>
<keyword evidence="2" id="KW-1185">Reference proteome</keyword>